<comment type="subunit">
    <text evidence="8">Monomer.</text>
</comment>
<dbReference type="Proteomes" id="UP000261764">
    <property type="component" value="Chromosome I"/>
</dbReference>
<evidence type="ECO:0000256" key="4">
    <source>
        <dbReference type="ARBA" id="ARBA00022884"/>
    </source>
</evidence>
<accession>A0A292IIZ2</accession>
<protein>
    <recommendedName>
        <fullName evidence="7 8">Peptidyl-tRNA hydrolase</fullName>
        <shortName evidence="8">Pth</shortName>
        <ecNumber evidence="1 8">3.1.1.29</ecNumber>
    </recommendedName>
</protein>
<dbReference type="NCBIfam" id="TIGR00447">
    <property type="entry name" value="pth"/>
    <property type="match status" value="1"/>
</dbReference>
<evidence type="ECO:0000256" key="6">
    <source>
        <dbReference type="ARBA" id="ARBA00048707"/>
    </source>
</evidence>
<dbReference type="AlphaFoldDB" id="A0A292IIZ2"/>
<evidence type="ECO:0000256" key="2">
    <source>
        <dbReference type="ARBA" id="ARBA00022555"/>
    </source>
</evidence>
<dbReference type="FunFam" id="3.40.50.1470:FF:000001">
    <property type="entry name" value="Peptidyl-tRNA hydrolase"/>
    <property type="match status" value="1"/>
</dbReference>
<evidence type="ECO:0000256" key="1">
    <source>
        <dbReference type="ARBA" id="ARBA00013260"/>
    </source>
</evidence>
<name>A0A292IIZ2_9MOLU</name>
<evidence type="ECO:0000256" key="5">
    <source>
        <dbReference type="ARBA" id="ARBA00038063"/>
    </source>
</evidence>
<dbReference type="InterPro" id="IPR018171">
    <property type="entry name" value="Pept_tRNA_hydro_CS"/>
</dbReference>
<evidence type="ECO:0000313" key="12">
    <source>
        <dbReference type="Proteomes" id="UP000261764"/>
    </source>
</evidence>
<comment type="catalytic activity">
    <reaction evidence="6 8 9">
        <text>an N-acyl-L-alpha-aminoacyl-tRNA + H2O = an N-acyl-L-amino acid + a tRNA + H(+)</text>
        <dbReference type="Rhea" id="RHEA:54448"/>
        <dbReference type="Rhea" id="RHEA-COMP:10123"/>
        <dbReference type="Rhea" id="RHEA-COMP:13883"/>
        <dbReference type="ChEBI" id="CHEBI:15377"/>
        <dbReference type="ChEBI" id="CHEBI:15378"/>
        <dbReference type="ChEBI" id="CHEBI:59874"/>
        <dbReference type="ChEBI" id="CHEBI:78442"/>
        <dbReference type="ChEBI" id="CHEBI:138191"/>
        <dbReference type="EC" id="3.1.1.29"/>
    </reaction>
</comment>
<proteinExistence type="inferred from homology"/>
<feature type="site" description="Discriminates between blocked and unblocked aminoacyl-tRNA" evidence="8">
    <location>
        <position position="11"/>
    </location>
</feature>
<dbReference type="PANTHER" id="PTHR17224">
    <property type="entry name" value="PEPTIDYL-TRNA HYDROLASE"/>
    <property type="match status" value="1"/>
</dbReference>
<comment type="subcellular location">
    <subcellularLocation>
        <location evidence="8">Cytoplasm</location>
    </subcellularLocation>
</comment>
<dbReference type="InterPro" id="IPR036416">
    <property type="entry name" value="Pept_tRNA_hydro_sf"/>
</dbReference>
<dbReference type="HAMAP" id="MF_00083">
    <property type="entry name" value="Pept_tRNA_hydro_bact"/>
    <property type="match status" value="1"/>
</dbReference>
<dbReference type="SUPFAM" id="SSF53178">
    <property type="entry name" value="Peptidyl-tRNA hydrolase-like"/>
    <property type="match status" value="1"/>
</dbReference>
<keyword evidence="8" id="KW-0963">Cytoplasm</keyword>
<dbReference type="GO" id="GO:0004045">
    <property type="term" value="F:peptidyl-tRNA hydrolase activity"/>
    <property type="evidence" value="ECO:0007669"/>
    <property type="project" value="UniProtKB-UniRule"/>
</dbReference>
<dbReference type="Pfam" id="PF01195">
    <property type="entry name" value="Pept_tRNA_hydro"/>
    <property type="match status" value="1"/>
</dbReference>
<keyword evidence="12" id="KW-1185">Reference proteome</keyword>
<feature type="site" description="Stabilizes the basic form of H active site to accept a proton" evidence="8">
    <location>
        <position position="93"/>
    </location>
</feature>
<organism evidence="11 12">
    <name type="scientific">Mycoplasma amphoriforme A39</name>
    <dbReference type="NCBI Taxonomy" id="572419"/>
    <lineage>
        <taxon>Bacteria</taxon>
        <taxon>Bacillati</taxon>
        <taxon>Mycoplasmatota</taxon>
        <taxon>Mollicutes</taxon>
        <taxon>Mycoplasmataceae</taxon>
        <taxon>Mycoplasma</taxon>
    </lineage>
</organism>
<dbReference type="PROSITE" id="PS01195">
    <property type="entry name" value="PEPT_TRNA_HYDROL_1"/>
    <property type="match status" value="1"/>
</dbReference>
<dbReference type="EC" id="3.1.1.29" evidence="1 8"/>
<evidence type="ECO:0000256" key="10">
    <source>
        <dbReference type="RuleBase" id="RU004320"/>
    </source>
</evidence>
<feature type="binding site" evidence="8">
    <location>
        <position position="68"/>
    </location>
    <ligand>
        <name>tRNA</name>
        <dbReference type="ChEBI" id="CHEBI:17843"/>
    </ligand>
</feature>
<feature type="binding site" evidence="8">
    <location>
        <position position="66"/>
    </location>
    <ligand>
        <name>tRNA</name>
        <dbReference type="ChEBI" id="CHEBI:17843"/>
    </ligand>
</feature>
<evidence type="ECO:0000256" key="8">
    <source>
        <dbReference type="HAMAP-Rule" id="MF_00083"/>
    </source>
</evidence>
<keyword evidence="4 8" id="KW-0694">RNA-binding</keyword>
<comment type="function">
    <text evidence="8">Catalyzes the release of premature peptidyl moieties from peptidyl-tRNA molecules trapped in stalled 50S ribosomal subunits, and thus maintains levels of free tRNAs and 50S ribosomes.</text>
</comment>
<dbReference type="PANTHER" id="PTHR17224:SF1">
    <property type="entry name" value="PEPTIDYL-TRNA HYDROLASE"/>
    <property type="match status" value="1"/>
</dbReference>
<dbReference type="GO" id="GO:0005737">
    <property type="term" value="C:cytoplasm"/>
    <property type="evidence" value="ECO:0007669"/>
    <property type="project" value="UniProtKB-SubCell"/>
</dbReference>
<reference evidence="11 12" key="1">
    <citation type="journal article" date="2015" name="Clin. Infect. Dis.">
        <title>Genomic Investigations unmask Mycoplasma amphoriforme, a new respiratory pathogen.</title>
        <authorList>
            <person name="Gillespie S.H."/>
            <person name="Ling C.L."/>
            <person name="Oravcova K."/>
            <person name="Pinheiro M."/>
            <person name="Wells L."/>
            <person name="Bryant J.M."/>
            <person name="McHugh T.D."/>
            <person name="Bebear C."/>
            <person name="Webster D."/>
            <person name="Harris S.R."/>
            <person name="Seth-Smith H.M."/>
            <person name="Thomson N.R."/>
        </authorList>
    </citation>
    <scope>NUCLEOTIDE SEQUENCE [LARGE SCALE GENOMIC DNA]</scope>
    <source>
        <strain evidence="11 12">A39</strain>
    </source>
</reference>
<evidence type="ECO:0000256" key="7">
    <source>
        <dbReference type="ARBA" id="ARBA00050038"/>
    </source>
</evidence>
<dbReference type="EMBL" id="HG937516">
    <property type="protein sequence ID" value="CDN40532.1"/>
    <property type="molecule type" value="Genomic_DNA"/>
</dbReference>
<evidence type="ECO:0000313" key="11">
    <source>
        <dbReference type="EMBL" id="CDN40532.1"/>
    </source>
</evidence>
<gene>
    <name evidence="8" type="primary">pth</name>
    <name evidence="11" type="ORF">MAMA39_04120</name>
</gene>
<dbReference type="GO" id="GO:0006515">
    <property type="term" value="P:protein quality control for misfolded or incompletely synthesized proteins"/>
    <property type="evidence" value="ECO:0007669"/>
    <property type="project" value="UniProtKB-UniRule"/>
</dbReference>
<dbReference type="RefSeq" id="WP_343251152.1">
    <property type="nucleotide sequence ID" value="NZ_HG937516.1"/>
</dbReference>
<comment type="similarity">
    <text evidence="5 8 10">Belongs to the PTH family.</text>
</comment>
<feature type="binding site" evidence="8">
    <location>
        <position position="16"/>
    </location>
    <ligand>
        <name>tRNA</name>
        <dbReference type="ChEBI" id="CHEBI:17843"/>
    </ligand>
</feature>
<dbReference type="GO" id="GO:0072344">
    <property type="term" value="P:rescue of stalled ribosome"/>
    <property type="evidence" value="ECO:0007669"/>
    <property type="project" value="UniProtKB-UniRule"/>
</dbReference>
<keyword evidence="3 8" id="KW-0378">Hydrolase</keyword>
<dbReference type="CDD" id="cd00462">
    <property type="entry name" value="PTH"/>
    <property type="match status" value="1"/>
</dbReference>
<dbReference type="InterPro" id="IPR001328">
    <property type="entry name" value="Pept_tRNA_hydro"/>
</dbReference>
<feature type="active site" description="Proton acceptor" evidence="8">
    <location>
        <position position="21"/>
    </location>
</feature>
<feature type="binding site" evidence="8">
    <location>
        <position position="114"/>
    </location>
    <ligand>
        <name>tRNA</name>
        <dbReference type="ChEBI" id="CHEBI:17843"/>
    </ligand>
</feature>
<sequence length="189" mass="21612">MATKLIVGLGNPGEQYAKTRHNAGFMVLDQLVKTLNLNFNENNFSGTFCKTTINQQPVFFAKPLTYMNLSGDFVRSFCDFYKIWSQHILVVHDELAFQIGHYRLKARGSGGGHNGMQNIINRMGTEKIKRLRIGINNQTRFDIAKYVLNNFLPEEQIKLDTVIANATIACYEFINCESFDLLMNKFNNN</sequence>
<dbReference type="KEGG" id="mamp:MAMA39_04120"/>
<dbReference type="Gene3D" id="3.40.50.1470">
    <property type="entry name" value="Peptidyl-tRNA hydrolase"/>
    <property type="match status" value="1"/>
</dbReference>
<evidence type="ECO:0000256" key="9">
    <source>
        <dbReference type="RuleBase" id="RU000673"/>
    </source>
</evidence>
<keyword evidence="2 8" id="KW-0820">tRNA-binding</keyword>
<comment type="function">
    <text evidence="8">Hydrolyzes ribosome-free peptidyl-tRNAs (with 1 or more amino acids incorporated), which drop off the ribosome during protein synthesis, or as a result of ribosome stalling.</text>
</comment>
<evidence type="ECO:0000256" key="3">
    <source>
        <dbReference type="ARBA" id="ARBA00022801"/>
    </source>
</evidence>
<dbReference type="GO" id="GO:0000049">
    <property type="term" value="F:tRNA binding"/>
    <property type="evidence" value="ECO:0007669"/>
    <property type="project" value="UniProtKB-UniRule"/>
</dbReference>